<proteinExistence type="predicted"/>
<dbReference type="Proteomes" id="UP001234178">
    <property type="component" value="Unassembled WGS sequence"/>
</dbReference>
<keyword evidence="2" id="KW-1185">Reference proteome</keyword>
<accession>A0ABQ9YRL2</accession>
<protein>
    <submittedName>
        <fullName evidence="1">Uncharacterized protein</fullName>
    </submittedName>
</protein>
<sequence>MDALYFQQILRVDHQIEIMDNGRNRTGQMTFVRDRVQNAQYDRQVIKQTKKEEGLPLVSRNVNVSKQDETLLYAA</sequence>
<dbReference type="EMBL" id="JAOYFB010000001">
    <property type="protein sequence ID" value="KAK4003176.1"/>
    <property type="molecule type" value="Genomic_DNA"/>
</dbReference>
<evidence type="ECO:0000313" key="2">
    <source>
        <dbReference type="Proteomes" id="UP001234178"/>
    </source>
</evidence>
<evidence type="ECO:0000313" key="1">
    <source>
        <dbReference type="EMBL" id="KAK4003176.1"/>
    </source>
</evidence>
<organism evidence="1 2">
    <name type="scientific">Daphnia magna</name>
    <dbReference type="NCBI Taxonomy" id="35525"/>
    <lineage>
        <taxon>Eukaryota</taxon>
        <taxon>Metazoa</taxon>
        <taxon>Ecdysozoa</taxon>
        <taxon>Arthropoda</taxon>
        <taxon>Crustacea</taxon>
        <taxon>Branchiopoda</taxon>
        <taxon>Diplostraca</taxon>
        <taxon>Cladocera</taxon>
        <taxon>Anomopoda</taxon>
        <taxon>Daphniidae</taxon>
        <taxon>Daphnia</taxon>
    </lineage>
</organism>
<reference evidence="1 2" key="1">
    <citation type="journal article" date="2023" name="Nucleic Acids Res.">
        <title>The hologenome of Daphnia magna reveals possible DNA methylation and microbiome-mediated evolution of the host genome.</title>
        <authorList>
            <person name="Chaturvedi A."/>
            <person name="Li X."/>
            <person name="Dhandapani V."/>
            <person name="Marshall H."/>
            <person name="Kissane S."/>
            <person name="Cuenca-Cambronero M."/>
            <person name="Asole G."/>
            <person name="Calvet F."/>
            <person name="Ruiz-Romero M."/>
            <person name="Marangio P."/>
            <person name="Guigo R."/>
            <person name="Rago D."/>
            <person name="Mirbahai L."/>
            <person name="Eastwood N."/>
            <person name="Colbourne J.K."/>
            <person name="Zhou J."/>
            <person name="Mallon E."/>
            <person name="Orsini L."/>
        </authorList>
    </citation>
    <scope>NUCLEOTIDE SEQUENCE [LARGE SCALE GENOMIC DNA]</scope>
    <source>
        <strain evidence="1">LRV0_1</strain>
    </source>
</reference>
<gene>
    <name evidence="1" type="ORF">OUZ56_004958</name>
</gene>
<name>A0ABQ9YRL2_9CRUS</name>
<comment type="caution">
    <text evidence="1">The sequence shown here is derived from an EMBL/GenBank/DDBJ whole genome shotgun (WGS) entry which is preliminary data.</text>
</comment>